<accession>A0ABY6KKA3</accession>
<name>A0ABY6KKA3_9ARAC</name>
<organism evidence="2 3">
    <name type="scientific">Cordylochernes scorpioides</name>
    <dbReference type="NCBI Taxonomy" id="51811"/>
    <lineage>
        <taxon>Eukaryota</taxon>
        <taxon>Metazoa</taxon>
        <taxon>Ecdysozoa</taxon>
        <taxon>Arthropoda</taxon>
        <taxon>Chelicerata</taxon>
        <taxon>Arachnida</taxon>
        <taxon>Pseudoscorpiones</taxon>
        <taxon>Cheliferoidea</taxon>
        <taxon>Chernetidae</taxon>
        <taxon>Cordylochernes</taxon>
    </lineage>
</organism>
<evidence type="ECO:0000313" key="2">
    <source>
        <dbReference type="EMBL" id="UYV69282.1"/>
    </source>
</evidence>
<dbReference type="Gene3D" id="1.10.10.1450">
    <property type="match status" value="1"/>
</dbReference>
<protein>
    <submittedName>
        <fullName evidence="2">SETMAR</fullName>
    </submittedName>
</protein>
<gene>
    <name evidence="2" type="ORF">LAZ67_6003102</name>
</gene>
<dbReference type="Pfam" id="PF17906">
    <property type="entry name" value="HTH_48"/>
    <property type="match status" value="1"/>
</dbReference>
<reference evidence="2 3" key="1">
    <citation type="submission" date="2022-01" db="EMBL/GenBank/DDBJ databases">
        <title>A chromosomal length assembly of Cordylochernes scorpioides.</title>
        <authorList>
            <person name="Zeh D."/>
            <person name="Zeh J."/>
        </authorList>
    </citation>
    <scope>NUCLEOTIDE SEQUENCE [LARGE SCALE GENOMIC DNA]</scope>
    <source>
        <strain evidence="2">IN4F17</strain>
        <tissue evidence="2">Whole Body</tissue>
    </source>
</reference>
<proteinExistence type="predicted"/>
<evidence type="ECO:0000259" key="1">
    <source>
        <dbReference type="Pfam" id="PF17906"/>
    </source>
</evidence>
<dbReference type="EMBL" id="CP092868">
    <property type="protein sequence ID" value="UYV69282.1"/>
    <property type="molecule type" value="Genomic_DNA"/>
</dbReference>
<dbReference type="InterPro" id="IPR041426">
    <property type="entry name" value="Mos1_HTH"/>
</dbReference>
<dbReference type="PANTHER" id="PTHR46060">
    <property type="entry name" value="MARINER MOS1 TRANSPOSASE-LIKE PROTEIN"/>
    <property type="match status" value="1"/>
</dbReference>
<sequence>MFRVDFSELDTFDSSSIDSEYMELYSFDGNNDMLKKPQHHLCTYQPDQKLVEVVRTGEQSYGRGQCHVHHDLPHQVLEQLVAEVFWGQQEVQEDLSQVLEFSMGLAVEVQVMCKVVDQSTSEVGHPIHFLHPAYNSIVASVCIVQRGYPLAGQDDHHLLNSRAHQHQKLLLSGDLEVPGLDEVSECQVDDLGHTNAAFCFNLKKSAADGHRLLCEAYGIHALSIKSCEYWFRHFKSGDFDTRDKERGGRPIKFEDALSWRLYWTKIQAKLKRSSLKPWE</sequence>
<dbReference type="PANTHER" id="PTHR46060:SF1">
    <property type="entry name" value="MARINER MOS1 TRANSPOSASE-LIKE PROTEIN"/>
    <property type="match status" value="1"/>
</dbReference>
<dbReference type="InterPro" id="IPR052709">
    <property type="entry name" value="Transposase-MT_Hybrid"/>
</dbReference>
<keyword evidence="3" id="KW-1185">Reference proteome</keyword>
<dbReference type="Proteomes" id="UP001235939">
    <property type="component" value="Chromosome 06"/>
</dbReference>
<evidence type="ECO:0000313" key="3">
    <source>
        <dbReference type="Proteomes" id="UP001235939"/>
    </source>
</evidence>
<feature type="domain" description="Mos1 transposase HTH" evidence="1">
    <location>
        <begin position="198"/>
        <end position="238"/>
    </location>
</feature>